<evidence type="ECO:0000313" key="1">
    <source>
        <dbReference type="EMBL" id="MBB6457575.1"/>
    </source>
</evidence>
<organism evidence="1 2">
    <name type="scientific">Acetobacter lovaniensis</name>
    <dbReference type="NCBI Taxonomy" id="104100"/>
    <lineage>
        <taxon>Bacteria</taxon>
        <taxon>Pseudomonadati</taxon>
        <taxon>Pseudomonadota</taxon>
        <taxon>Alphaproteobacteria</taxon>
        <taxon>Acetobacterales</taxon>
        <taxon>Acetobacteraceae</taxon>
        <taxon>Acetobacter</taxon>
    </lineage>
</organism>
<dbReference type="SUPFAM" id="SSF55961">
    <property type="entry name" value="Bet v1-like"/>
    <property type="match status" value="1"/>
</dbReference>
<gene>
    <name evidence="1" type="ORF">HNR55_002171</name>
</gene>
<proteinExistence type="predicted"/>
<evidence type="ECO:0008006" key="3">
    <source>
        <dbReference type="Google" id="ProtNLM"/>
    </source>
</evidence>
<dbReference type="EMBL" id="JACHIE010000009">
    <property type="protein sequence ID" value="MBB6457575.1"/>
    <property type="molecule type" value="Genomic_DNA"/>
</dbReference>
<comment type="caution">
    <text evidence="1">The sequence shown here is derived from an EMBL/GenBank/DDBJ whole genome shotgun (WGS) entry which is preliminary data.</text>
</comment>
<keyword evidence="2" id="KW-1185">Reference proteome</keyword>
<evidence type="ECO:0000313" key="2">
    <source>
        <dbReference type="Proteomes" id="UP000578000"/>
    </source>
</evidence>
<dbReference type="AlphaFoldDB" id="A0A841QGV2"/>
<reference evidence="1 2" key="1">
    <citation type="submission" date="2020-08" db="EMBL/GenBank/DDBJ databases">
        <title>Genomic Encyclopedia of Type Strains, Phase IV (KMG-IV): sequencing the most valuable type-strain genomes for metagenomic binning, comparative biology and taxonomic classification.</title>
        <authorList>
            <person name="Goeker M."/>
        </authorList>
    </citation>
    <scope>NUCLEOTIDE SEQUENCE [LARGE SCALE GENOMIC DNA]</scope>
    <source>
        <strain evidence="1 2">DSM 4491</strain>
    </source>
</reference>
<accession>A0A841QGV2</accession>
<dbReference type="Gene3D" id="3.30.530.20">
    <property type="match status" value="1"/>
</dbReference>
<name>A0A841QGV2_9PROT</name>
<dbReference type="InterPro" id="IPR023393">
    <property type="entry name" value="START-like_dom_sf"/>
</dbReference>
<dbReference type="RefSeq" id="WP_110581316.1">
    <property type="nucleotide sequence ID" value="NZ_BAABDB010000009.1"/>
</dbReference>
<sequence length="178" mass="19773">MANEIFWPPGYIPGFADNFASNEMIVAGLTTTEIWPLLSHPAKWPTYYANSANPRFYDDKGPELAQGVRFYFETFGFPVEAEVTEYVPPASGQPGRVAWHGWAGEEGSAERLDVHHAWLIEDLPEGRVRILTQETQNGEPAKTLATTRPNPMINGHQEWLDGLVSAARSSTVTKSSKL</sequence>
<protein>
    <recommendedName>
        <fullName evidence="3">Polyketide cyclase</fullName>
    </recommendedName>
</protein>
<dbReference type="Proteomes" id="UP000578000">
    <property type="component" value="Unassembled WGS sequence"/>
</dbReference>